<dbReference type="EMBL" id="BLVO01000013">
    <property type="protein sequence ID" value="GFM33492.1"/>
    <property type="molecule type" value="Genomic_DNA"/>
</dbReference>
<dbReference type="RefSeq" id="WP_174405150.1">
    <property type="nucleotide sequence ID" value="NZ_BLVO01000013.1"/>
</dbReference>
<organism evidence="2 3">
    <name type="scientific">Desulfovibrio subterraneus</name>
    <dbReference type="NCBI Taxonomy" id="2718620"/>
    <lineage>
        <taxon>Bacteria</taxon>
        <taxon>Pseudomonadati</taxon>
        <taxon>Thermodesulfobacteriota</taxon>
        <taxon>Desulfovibrionia</taxon>
        <taxon>Desulfovibrionales</taxon>
        <taxon>Desulfovibrionaceae</taxon>
        <taxon>Desulfovibrio</taxon>
    </lineage>
</organism>
<evidence type="ECO:0000256" key="1">
    <source>
        <dbReference type="SAM" id="MobiDB-lite"/>
    </source>
</evidence>
<gene>
    <name evidence="2" type="ORF">DSM101010T_18570</name>
</gene>
<evidence type="ECO:0000313" key="2">
    <source>
        <dbReference type="EMBL" id="GFM33492.1"/>
    </source>
</evidence>
<comment type="caution">
    <text evidence="2">The sequence shown here is derived from an EMBL/GenBank/DDBJ whole genome shotgun (WGS) entry which is preliminary data.</text>
</comment>
<dbReference type="Proteomes" id="UP000503840">
    <property type="component" value="Unassembled WGS sequence"/>
</dbReference>
<dbReference type="AlphaFoldDB" id="A0A7J0BK02"/>
<sequence>MPHPSTQAIFDAIITWLENGRSLSDDVRRYADTVLGGHDADILREVLSPEHPDFETFAEFLLFPDAPLLYELDGILHPGENVSMHAQASGPALSHFPNTFPDEEINRLTTLLEQAAPPCLLHMPEGAPIQFDIPDYIWRDTVRRLHLDVALSEQVRLCIARLHPSQTATGIRCSIKAAHLRFESAFESLLLAFLEHYPSGDPAYTPTLAFWLHFLSSLPKNIVFQPQQGGSSAEADRAGSTDREADPWHHLHKRHQRLNKALRQSQEFTERLQRYSMDLIMMQGAQAPFVHEDDAREQIRIMERVSLAVFGRPAGFDEDMREADYGTVDPADMTDVMRTLSLLDR</sequence>
<proteinExistence type="predicted"/>
<feature type="region of interest" description="Disordered" evidence="1">
    <location>
        <begin position="226"/>
        <end position="251"/>
    </location>
</feature>
<keyword evidence="3" id="KW-1185">Reference proteome</keyword>
<name>A0A7J0BK02_9BACT</name>
<reference evidence="2 3" key="1">
    <citation type="submission" date="2020-05" db="EMBL/GenBank/DDBJ databases">
        <title>Draft genome sequence of Desulfovibrio sp. strain HN2T.</title>
        <authorList>
            <person name="Ueno A."/>
            <person name="Tamazawa S."/>
            <person name="Tamamura S."/>
            <person name="Murakami T."/>
            <person name="Kiyama T."/>
            <person name="Inomata H."/>
            <person name="Amano Y."/>
            <person name="Miyakawa K."/>
            <person name="Tamaki H."/>
            <person name="Naganuma T."/>
            <person name="Kaneko K."/>
        </authorList>
    </citation>
    <scope>NUCLEOTIDE SEQUENCE [LARGE SCALE GENOMIC DNA]</scope>
    <source>
        <strain evidence="2 3">HN2</strain>
    </source>
</reference>
<accession>A0A7J0BK02</accession>
<protein>
    <submittedName>
        <fullName evidence="2">Uncharacterized protein</fullName>
    </submittedName>
</protein>
<feature type="compositionally biased region" description="Basic and acidic residues" evidence="1">
    <location>
        <begin position="234"/>
        <end position="249"/>
    </location>
</feature>
<evidence type="ECO:0000313" key="3">
    <source>
        <dbReference type="Proteomes" id="UP000503840"/>
    </source>
</evidence>